<protein>
    <submittedName>
        <fullName evidence="1">Uncharacterized protein</fullName>
    </submittedName>
</protein>
<evidence type="ECO:0000313" key="2">
    <source>
        <dbReference type="Proteomes" id="UP000464726"/>
    </source>
</evidence>
<gene>
    <name evidence="1" type="ORF">lotta81_gp014</name>
</gene>
<dbReference type="EMBL" id="MN812203">
    <property type="protein sequence ID" value="QHB38472.1"/>
    <property type="molecule type" value="Genomic_DNA"/>
</dbReference>
<reference evidence="1 2" key="1">
    <citation type="journal article" date="2020" name="Viruses">
        <title>Diversity and Host Interactions Among Virulent and Temperate Baltic Sea Flavobacterium Phages.</title>
        <authorList>
            <person name="Nilsson E."/>
            <person name="Bayfield O.W."/>
            <person name="Lundin D."/>
            <person name="Antson A.A."/>
            <person name="Holmfeldt K."/>
        </authorList>
    </citation>
    <scope>NUCLEOTIDE SEQUENCE [LARGE SCALE GENOMIC DNA]</scope>
</reference>
<name>A0A6B9L8W1_9CAUD</name>
<evidence type="ECO:0000313" key="1">
    <source>
        <dbReference type="EMBL" id="QHB38472.1"/>
    </source>
</evidence>
<keyword evidence="2" id="KW-1185">Reference proteome</keyword>
<sequence>MTYIQKTLDTLLLNCGFVVKNEVLIPWAEKEDFQQVLDFVDLETGDVFSFTITEGTTEAFACCSKTLDAYNNNLLISVE</sequence>
<organism evidence="1 2">
    <name type="scientific">Flavobacterium phage vB_FspM_lotta8-1</name>
    <dbReference type="NCBI Taxonomy" id="2686242"/>
    <lineage>
        <taxon>Viruses</taxon>
        <taxon>Duplodnaviria</taxon>
        <taxon>Heunggongvirae</taxon>
        <taxon>Uroviricota</taxon>
        <taxon>Caudoviricetes</taxon>
        <taxon>Winoviridae</taxon>
        <taxon>Pippivirus</taxon>
        <taxon>Pippivirus lotta</taxon>
    </lineage>
</organism>
<proteinExistence type="predicted"/>
<dbReference type="Proteomes" id="UP000464726">
    <property type="component" value="Segment"/>
</dbReference>
<accession>A0A6B9L8W1</accession>